<gene>
    <name evidence="4" type="ORF">AX13_16405</name>
</gene>
<organism evidence="4 5">
    <name type="scientific">Comamonas aquatica DA1877</name>
    <dbReference type="NCBI Taxonomy" id="1457173"/>
    <lineage>
        <taxon>Bacteria</taxon>
        <taxon>Pseudomonadati</taxon>
        <taxon>Pseudomonadota</taxon>
        <taxon>Betaproteobacteria</taxon>
        <taxon>Burkholderiales</taxon>
        <taxon>Comamonadaceae</taxon>
        <taxon>Comamonas</taxon>
    </lineage>
</organism>
<keyword evidence="5" id="KW-1185">Reference proteome</keyword>
<dbReference type="AlphaFoldDB" id="A0A014MFG7"/>
<dbReference type="InterPro" id="IPR009936">
    <property type="entry name" value="DUF1468"/>
</dbReference>
<sequence length="188" mass="19062">MTQEGAVPVAQPGSDGAPQGARRQVEVGQAAVGGAVALLALALAWGGGALPAVALAADDGGPRLLPWLCAGVLLLCGLWLVWEAWQGGWRQMPPPSGGRPQITAAVWVVAGLLLPAQLITQAGFVPAAALGYVLAVQGLRRADRPGEGLRARRLAADLGGGVVVAGGAYLLFTRVLGVTLPGGSWPWM</sequence>
<name>A0A014MFG7_9BURK</name>
<dbReference type="PATRIC" id="fig|1457173.3.peg.1535"/>
<evidence type="ECO:0000256" key="2">
    <source>
        <dbReference type="SAM" id="Phobius"/>
    </source>
</evidence>
<keyword evidence="2" id="KW-0472">Membrane</keyword>
<dbReference type="Pfam" id="PF07331">
    <property type="entry name" value="TctB"/>
    <property type="match status" value="1"/>
</dbReference>
<accession>A0A014MFG7</accession>
<keyword evidence="2" id="KW-0812">Transmembrane</keyword>
<feature type="transmembrane region" description="Helical" evidence="2">
    <location>
        <begin position="35"/>
        <end position="57"/>
    </location>
</feature>
<evidence type="ECO:0000313" key="5">
    <source>
        <dbReference type="Proteomes" id="UP000020766"/>
    </source>
</evidence>
<evidence type="ECO:0000313" key="4">
    <source>
        <dbReference type="EMBL" id="EXU80491.1"/>
    </source>
</evidence>
<reference evidence="4 5" key="1">
    <citation type="submission" date="2014-01" db="EMBL/GenBank/DDBJ databases">
        <title>Interspecies Systems Biology Uncovers Metabolites Affecting C. elegans Gene Expression and Life History Traits.</title>
        <authorList>
            <person name="Watson E."/>
            <person name="Macneil L.T."/>
            <person name="Ritter A.D."/>
            <person name="Yilmaz L.S."/>
            <person name="Rosebrock A.P."/>
            <person name="Caudy A.A."/>
            <person name="Walhout A.J."/>
        </authorList>
    </citation>
    <scope>NUCLEOTIDE SEQUENCE [LARGE SCALE GENOMIC DNA]</scope>
    <source>
        <strain evidence="4 5">DA1877</strain>
    </source>
</reference>
<evidence type="ECO:0000259" key="3">
    <source>
        <dbReference type="Pfam" id="PF07331"/>
    </source>
</evidence>
<dbReference type="Proteomes" id="UP000020766">
    <property type="component" value="Unassembled WGS sequence"/>
</dbReference>
<feature type="domain" description="DUF1468" evidence="3">
    <location>
        <begin position="33"/>
        <end position="181"/>
    </location>
</feature>
<proteinExistence type="predicted"/>
<dbReference type="RefSeq" id="WP_051519439.1">
    <property type="nucleotide sequence ID" value="NZ_JBOK01000007.1"/>
</dbReference>
<feature type="region of interest" description="Disordered" evidence="1">
    <location>
        <begin position="1"/>
        <end position="22"/>
    </location>
</feature>
<feature type="transmembrane region" description="Helical" evidence="2">
    <location>
        <begin position="64"/>
        <end position="82"/>
    </location>
</feature>
<evidence type="ECO:0000256" key="1">
    <source>
        <dbReference type="SAM" id="MobiDB-lite"/>
    </source>
</evidence>
<protein>
    <submittedName>
        <fullName evidence="4">Tripartite tricarboxylate transporter TctB</fullName>
    </submittedName>
</protein>
<comment type="caution">
    <text evidence="4">The sequence shown here is derived from an EMBL/GenBank/DDBJ whole genome shotgun (WGS) entry which is preliminary data.</text>
</comment>
<keyword evidence="2" id="KW-1133">Transmembrane helix</keyword>
<dbReference type="EMBL" id="JBOK01000007">
    <property type="protein sequence ID" value="EXU80491.1"/>
    <property type="molecule type" value="Genomic_DNA"/>
</dbReference>
<feature type="transmembrane region" description="Helical" evidence="2">
    <location>
        <begin position="154"/>
        <end position="172"/>
    </location>
</feature>